<protein>
    <submittedName>
        <fullName evidence="7">RTA1 domain protein</fullName>
    </submittedName>
</protein>
<dbReference type="AlphaFoldDB" id="B8M153"/>
<dbReference type="OMA" id="YMVLARM"/>
<evidence type="ECO:0000256" key="1">
    <source>
        <dbReference type="ARBA" id="ARBA00004141"/>
    </source>
</evidence>
<keyword evidence="3 5" id="KW-1133">Transmembrane helix</keyword>
<feature type="chain" id="PRO_5002877484" evidence="6">
    <location>
        <begin position="22"/>
        <end position="437"/>
    </location>
</feature>
<keyword evidence="2 5" id="KW-0812">Transmembrane</keyword>
<feature type="transmembrane region" description="Helical" evidence="5">
    <location>
        <begin position="245"/>
        <end position="268"/>
    </location>
</feature>
<comment type="subcellular location">
    <subcellularLocation>
        <location evidence="1">Membrane</location>
        <topology evidence="1">Multi-pass membrane protein</topology>
    </subcellularLocation>
</comment>
<dbReference type="EMBL" id="EQ962653">
    <property type="protein sequence ID" value="EED20995.1"/>
    <property type="molecule type" value="Genomic_DNA"/>
</dbReference>
<feature type="transmembrane region" description="Helical" evidence="5">
    <location>
        <begin position="171"/>
        <end position="195"/>
    </location>
</feature>
<dbReference type="GeneID" id="8107686"/>
<keyword evidence="6" id="KW-0732">Signal</keyword>
<feature type="transmembrane region" description="Helical" evidence="5">
    <location>
        <begin position="289"/>
        <end position="307"/>
    </location>
</feature>
<dbReference type="Pfam" id="PF04479">
    <property type="entry name" value="RTA1"/>
    <property type="match status" value="1"/>
</dbReference>
<sequence>MKMHLITLMVPLLASIQTVHAIPLETPAPTSLSISTSLLKTSIPTISPNTLARRDTTSSASTTQMDSSPIQTLEATDSCTPTIAPDKNGYVPPTECNALYNYYPSFATAVAFSVLFGIILVTHIVQMFVYKTGFVWVIVMGIAWEFGGYLVRAFSTKHQQSEGMVTVSQILILLAPLWVNAFDYMILARMIWFFIPEKRIWFFKPSLLATIFVCLDFGSFVVQAIGGMMATPGAGASTIQTGLHIYMGGIGVQQFFICCFLVLAVQFHREMHHLERLGVLSGEKRRWKGLLYSLYFSLIAITVRIIYRLIEFTSGVGLNNPVTTHEWFMYAFDAFPMLLAGGVWCALYPGKILTGPDAKLPSSGLGRILCCGYCCCCCCRRGRKKKVAVSRGSERQELEELRLEEYHWVNRESYTSASSNWEPNKNMAYEPYRSQGL</sequence>
<dbReference type="HOGENOM" id="CLU_033465_3_0_1"/>
<feature type="transmembrane region" description="Helical" evidence="5">
    <location>
        <begin position="327"/>
        <end position="347"/>
    </location>
</feature>
<accession>B8M153</accession>
<feature type="transmembrane region" description="Helical" evidence="5">
    <location>
        <begin position="133"/>
        <end position="151"/>
    </location>
</feature>
<gene>
    <name evidence="7" type="ORF">TSTA_082280</name>
</gene>
<keyword evidence="4 5" id="KW-0472">Membrane</keyword>
<dbReference type="VEuPathDB" id="FungiDB:TSTA_082280"/>
<evidence type="ECO:0000313" key="7">
    <source>
        <dbReference type="EMBL" id="EED20995.1"/>
    </source>
</evidence>
<evidence type="ECO:0000256" key="4">
    <source>
        <dbReference type="ARBA" id="ARBA00023136"/>
    </source>
</evidence>
<dbReference type="GO" id="GO:0016020">
    <property type="term" value="C:membrane"/>
    <property type="evidence" value="ECO:0007669"/>
    <property type="project" value="UniProtKB-SubCell"/>
</dbReference>
<dbReference type="RefSeq" id="XP_002477958.1">
    <property type="nucleotide sequence ID" value="XM_002477913.1"/>
</dbReference>
<dbReference type="PANTHER" id="PTHR31465:SF15">
    <property type="entry name" value="LIPID TRANSPORTER ATNI-RELATED"/>
    <property type="match status" value="1"/>
</dbReference>
<feature type="transmembrane region" description="Helical" evidence="5">
    <location>
        <begin position="207"/>
        <end position="225"/>
    </location>
</feature>
<evidence type="ECO:0000256" key="3">
    <source>
        <dbReference type="ARBA" id="ARBA00022989"/>
    </source>
</evidence>
<proteinExistence type="predicted"/>
<dbReference type="OrthoDB" id="5384040at2759"/>
<dbReference type="InterPro" id="IPR007568">
    <property type="entry name" value="RTA1"/>
</dbReference>
<feature type="transmembrane region" description="Helical" evidence="5">
    <location>
        <begin position="102"/>
        <end position="121"/>
    </location>
</feature>
<reference evidence="8" key="1">
    <citation type="journal article" date="2015" name="Genome Announc.">
        <title>Genome sequence of the AIDS-associated pathogen Penicillium marneffei (ATCC18224) and its near taxonomic relative Talaromyces stipitatus (ATCC10500).</title>
        <authorList>
            <person name="Nierman W.C."/>
            <person name="Fedorova-Abrams N.D."/>
            <person name="Andrianopoulos A."/>
        </authorList>
    </citation>
    <scope>NUCLEOTIDE SEQUENCE [LARGE SCALE GENOMIC DNA]</scope>
    <source>
        <strain evidence="8">ATCC 10500 / CBS 375.48 / QM 6759 / NRRL 1006</strain>
    </source>
</reference>
<keyword evidence="8" id="KW-1185">Reference proteome</keyword>
<evidence type="ECO:0000256" key="2">
    <source>
        <dbReference type="ARBA" id="ARBA00022692"/>
    </source>
</evidence>
<dbReference type="eggNOG" id="ENOG502SKG2">
    <property type="taxonomic scope" value="Eukaryota"/>
</dbReference>
<organism evidence="7 8">
    <name type="scientific">Talaromyces stipitatus (strain ATCC 10500 / CBS 375.48 / QM 6759 / NRRL 1006)</name>
    <name type="common">Penicillium stipitatum</name>
    <dbReference type="NCBI Taxonomy" id="441959"/>
    <lineage>
        <taxon>Eukaryota</taxon>
        <taxon>Fungi</taxon>
        <taxon>Dikarya</taxon>
        <taxon>Ascomycota</taxon>
        <taxon>Pezizomycotina</taxon>
        <taxon>Eurotiomycetes</taxon>
        <taxon>Eurotiomycetidae</taxon>
        <taxon>Eurotiales</taxon>
        <taxon>Trichocomaceae</taxon>
        <taxon>Talaromyces</taxon>
        <taxon>Talaromyces sect. Talaromyces</taxon>
    </lineage>
</organism>
<name>B8M153_TALSN</name>
<dbReference type="PhylomeDB" id="B8M153"/>
<dbReference type="STRING" id="441959.B8M153"/>
<dbReference type="InParanoid" id="B8M153"/>
<dbReference type="Proteomes" id="UP000001745">
    <property type="component" value="Unassembled WGS sequence"/>
</dbReference>
<evidence type="ECO:0000313" key="8">
    <source>
        <dbReference type="Proteomes" id="UP000001745"/>
    </source>
</evidence>
<feature type="signal peptide" evidence="6">
    <location>
        <begin position="1"/>
        <end position="21"/>
    </location>
</feature>
<dbReference type="PANTHER" id="PTHR31465">
    <property type="entry name" value="PROTEIN RTA1-RELATED"/>
    <property type="match status" value="1"/>
</dbReference>
<evidence type="ECO:0000256" key="5">
    <source>
        <dbReference type="SAM" id="Phobius"/>
    </source>
</evidence>
<evidence type="ECO:0000256" key="6">
    <source>
        <dbReference type="SAM" id="SignalP"/>
    </source>
</evidence>